<keyword evidence="8" id="KW-0472">Membrane</keyword>
<dbReference type="SUPFAM" id="SSF55874">
    <property type="entry name" value="ATPase domain of HSP90 chaperone/DNA topoisomerase II/histidine kinase"/>
    <property type="match status" value="1"/>
</dbReference>
<sequence length="428" mass="48846">MVNEKINLDKALIVDRKRIILSKKIALYCTLFAIVHFFLDLGQELYQSAVFDLVIAAMIFCCYLLNRLGFYQPATFIGLFLINVAIGLYSSVVPREVGVYLYYFPLMAISSALFGPAQRSKRYFFMMMPFLFLVLLFLTDFQVLGNYSFPAEGTTKLFFLINSLSSGFILVMCINFMLKLNATSEQQLQQLAEEVNAKNDDLERTNLELDRFLYSTSHDLRSPLSSIKGLINVARYDTHDKKIHGYFNMMTDRVERLENFIKDIIDYSKNARTELRHEKVDFNALISEVTDNLKYFEGASSIEFKNEVSIDQPVLADKTRLSVVLNNLIANAIKYHDMRKEQRWIDVKVSDSMGEIKLVVSDNGTGIHKEHQQRIFEMFYRGTLQSTGSGLGLYIVKQAVEKMKGTITVQSEAGRGASFFITVPVTAS</sequence>
<dbReference type="InterPro" id="IPR003661">
    <property type="entry name" value="HisK_dim/P_dom"/>
</dbReference>
<protein>
    <recommendedName>
        <fullName evidence="2">histidine kinase</fullName>
        <ecNumber evidence="2">2.7.13.3</ecNumber>
    </recommendedName>
</protein>
<evidence type="ECO:0000256" key="7">
    <source>
        <dbReference type="SAM" id="Coils"/>
    </source>
</evidence>
<feature type="transmembrane region" description="Helical" evidence="8">
    <location>
        <begin position="21"/>
        <end position="39"/>
    </location>
</feature>
<evidence type="ECO:0000256" key="6">
    <source>
        <dbReference type="ARBA" id="ARBA00023012"/>
    </source>
</evidence>
<keyword evidence="11" id="KW-1185">Reference proteome</keyword>
<organism evidence="10 11">
    <name type="scientific">Chryseosolibacter histidini</name>
    <dbReference type="NCBI Taxonomy" id="2782349"/>
    <lineage>
        <taxon>Bacteria</taxon>
        <taxon>Pseudomonadati</taxon>
        <taxon>Bacteroidota</taxon>
        <taxon>Cytophagia</taxon>
        <taxon>Cytophagales</taxon>
        <taxon>Chryseotaleaceae</taxon>
        <taxon>Chryseosolibacter</taxon>
    </lineage>
</organism>
<evidence type="ECO:0000256" key="4">
    <source>
        <dbReference type="ARBA" id="ARBA00022679"/>
    </source>
</evidence>
<feature type="domain" description="Histidine kinase" evidence="9">
    <location>
        <begin position="215"/>
        <end position="427"/>
    </location>
</feature>
<accession>A0AAP2DMD2</accession>
<keyword evidence="3" id="KW-0597">Phosphoprotein</keyword>
<feature type="coiled-coil region" evidence="7">
    <location>
        <begin position="174"/>
        <end position="208"/>
    </location>
</feature>
<dbReference type="InterPro" id="IPR004358">
    <property type="entry name" value="Sig_transdc_His_kin-like_C"/>
</dbReference>
<evidence type="ECO:0000256" key="2">
    <source>
        <dbReference type="ARBA" id="ARBA00012438"/>
    </source>
</evidence>
<dbReference type="SMART" id="SM00387">
    <property type="entry name" value="HATPase_c"/>
    <property type="match status" value="1"/>
</dbReference>
<keyword evidence="5 10" id="KW-0418">Kinase</keyword>
<dbReference type="GO" id="GO:0000155">
    <property type="term" value="F:phosphorelay sensor kinase activity"/>
    <property type="evidence" value="ECO:0007669"/>
    <property type="project" value="InterPro"/>
</dbReference>
<dbReference type="RefSeq" id="WP_254166031.1">
    <property type="nucleotide sequence ID" value="NZ_JAHESF010000019.1"/>
</dbReference>
<comment type="caution">
    <text evidence="10">The sequence shown here is derived from an EMBL/GenBank/DDBJ whole genome shotgun (WGS) entry which is preliminary data.</text>
</comment>
<evidence type="ECO:0000256" key="5">
    <source>
        <dbReference type="ARBA" id="ARBA00022777"/>
    </source>
</evidence>
<dbReference type="EC" id="2.7.13.3" evidence="2"/>
<comment type="catalytic activity">
    <reaction evidence="1">
        <text>ATP + protein L-histidine = ADP + protein N-phospho-L-histidine.</text>
        <dbReference type="EC" id="2.7.13.3"/>
    </reaction>
</comment>
<dbReference type="Gene3D" id="3.30.565.10">
    <property type="entry name" value="Histidine kinase-like ATPase, C-terminal domain"/>
    <property type="match status" value="1"/>
</dbReference>
<dbReference type="CDD" id="cd00082">
    <property type="entry name" value="HisKA"/>
    <property type="match status" value="1"/>
</dbReference>
<dbReference type="Gene3D" id="1.10.287.130">
    <property type="match status" value="1"/>
</dbReference>
<dbReference type="Proteomes" id="UP001319200">
    <property type="component" value="Unassembled WGS sequence"/>
</dbReference>
<dbReference type="FunFam" id="3.30.565.10:FF:000006">
    <property type="entry name" value="Sensor histidine kinase WalK"/>
    <property type="match status" value="1"/>
</dbReference>
<feature type="transmembrane region" description="Helical" evidence="8">
    <location>
        <begin position="99"/>
        <end position="117"/>
    </location>
</feature>
<keyword evidence="8" id="KW-0812">Transmembrane</keyword>
<dbReference type="CDD" id="cd00075">
    <property type="entry name" value="HATPase"/>
    <property type="match status" value="1"/>
</dbReference>
<dbReference type="PRINTS" id="PR00344">
    <property type="entry name" value="BCTRLSENSOR"/>
</dbReference>
<keyword evidence="6" id="KW-0902">Two-component regulatory system</keyword>
<keyword evidence="7" id="KW-0175">Coiled coil</keyword>
<dbReference type="SMART" id="SM00388">
    <property type="entry name" value="HisKA"/>
    <property type="match status" value="1"/>
</dbReference>
<dbReference type="InterPro" id="IPR050736">
    <property type="entry name" value="Sensor_HK_Regulatory"/>
</dbReference>
<proteinExistence type="predicted"/>
<dbReference type="InterPro" id="IPR036097">
    <property type="entry name" value="HisK_dim/P_sf"/>
</dbReference>
<evidence type="ECO:0000256" key="3">
    <source>
        <dbReference type="ARBA" id="ARBA00022553"/>
    </source>
</evidence>
<dbReference type="Pfam" id="PF02518">
    <property type="entry name" value="HATPase_c"/>
    <property type="match status" value="1"/>
</dbReference>
<dbReference type="PANTHER" id="PTHR43711:SF31">
    <property type="entry name" value="HISTIDINE KINASE"/>
    <property type="match status" value="1"/>
</dbReference>
<feature type="transmembrane region" description="Helical" evidence="8">
    <location>
        <begin position="124"/>
        <end position="145"/>
    </location>
</feature>
<feature type="transmembrane region" description="Helical" evidence="8">
    <location>
        <begin position="157"/>
        <end position="178"/>
    </location>
</feature>
<evidence type="ECO:0000259" key="9">
    <source>
        <dbReference type="PROSITE" id="PS50109"/>
    </source>
</evidence>
<gene>
    <name evidence="10" type="ORF">KK083_18730</name>
</gene>
<dbReference type="PANTHER" id="PTHR43711">
    <property type="entry name" value="TWO-COMPONENT HISTIDINE KINASE"/>
    <property type="match status" value="1"/>
</dbReference>
<dbReference type="Pfam" id="PF00512">
    <property type="entry name" value="HisKA"/>
    <property type="match status" value="1"/>
</dbReference>
<dbReference type="PROSITE" id="PS50109">
    <property type="entry name" value="HIS_KIN"/>
    <property type="match status" value="1"/>
</dbReference>
<name>A0AAP2DMD2_9BACT</name>
<dbReference type="InterPro" id="IPR036890">
    <property type="entry name" value="HATPase_C_sf"/>
</dbReference>
<dbReference type="InterPro" id="IPR005467">
    <property type="entry name" value="His_kinase_dom"/>
</dbReference>
<feature type="transmembrane region" description="Helical" evidence="8">
    <location>
        <begin position="74"/>
        <end position="93"/>
    </location>
</feature>
<evidence type="ECO:0000313" key="10">
    <source>
        <dbReference type="EMBL" id="MBT1698936.1"/>
    </source>
</evidence>
<reference evidence="10 11" key="1">
    <citation type="submission" date="2021-05" db="EMBL/GenBank/DDBJ databases">
        <title>A Polyphasic approach of four new species of the genus Ohtaekwangia: Ohtaekwangia histidinii sp. nov., Ohtaekwangia cretensis sp. nov., Ohtaekwangia indiensis sp. nov., Ohtaekwangia reichenbachii sp. nov. from diverse environment.</title>
        <authorList>
            <person name="Octaviana S."/>
        </authorList>
    </citation>
    <scope>NUCLEOTIDE SEQUENCE [LARGE SCALE GENOMIC DNA]</scope>
    <source>
        <strain evidence="10 11">PWU4</strain>
    </source>
</reference>
<dbReference type="InterPro" id="IPR003594">
    <property type="entry name" value="HATPase_dom"/>
</dbReference>
<dbReference type="EMBL" id="JAHESF010000019">
    <property type="protein sequence ID" value="MBT1698936.1"/>
    <property type="molecule type" value="Genomic_DNA"/>
</dbReference>
<dbReference type="AlphaFoldDB" id="A0AAP2DMD2"/>
<feature type="transmembrane region" description="Helical" evidence="8">
    <location>
        <begin position="45"/>
        <end position="65"/>
    </location>
</feature>
<evidence type="ECO:0000256" key="1">
    <source>
        <dbReference type="ARBA" id="ARBA00000085"/>
    </source>
</evidence>
<dbReference type="SUPFAM" id="SSF47384">
    <property type="entry name" value="Homodimeric domain of signal transducing histidine kinase"/>
    <property type="match status" value="1"/>
</dbReference>
<keyword evidence="4" id="KW-0808">Transferase</keyword>
<keyword evidence="8" id="KW-1133">Transmembrane helix</keyword>
<evidence type="ECO:0000313" key="11">
    <source>
        <dbReference type="Proteomes" id="UP001319200"/>
    </source>
</evidence>
<evidence type="ECO:0000256" key="8">
    <source>
        <dbReference type="SAM" id="Phobius"/>
    </source>
</evidence>